<evidence type="ECO:0000313" key="5">
    <source>
        <dbReference type="EMBL" id="SFJ90179.1"/>
    </source>
</evidence>
<comment type="caution">
    <text evidence="5">The sequence shown here is derived from an EMBL/GenBank/DDBJ whole genome shotgun (WGS) entry which is preliminary data.</text>
</comment>
<dbReference type="Pfam" id="PF01329">
    <property type="entry name" value="Pterin_4a"/>
    <property type="match status" value="1"/>
</dbReference>
<dbReference type="HAMAP" id="MF_00434">
    <property type="entry name" value="Pterin_4_alpha"/>
    <property type="match status" value="1"/>
</dbReference>
<dbReference type="InterPro" id="IPR001533">
    <property type="entry name" value="Pterin_deHydtase"/>
</dbReference>
<name>A0A1I3V5A6_9HYPH</name>
<keyword evidence="3 4" id="KW-0456">Lyase</keyword>
<evidence type="ECO:0000256" key="1">
    <source>
        <dbReference type="ARBA" id="ARBA00001554"/>
    </source>
</evidence>
<comment type="similarity">
    <text evidence="2 4">Belongs to the pterin-4-alpha-carbinolamine dehydratase family.</text>
</comment>
<sequence>MPELLTSTAKEFALAELPHWTLSENGNAIERTFTFRSFARAFGFMASAAILAEKMNHHPTWTNTYNKVDVLLTTHDAGGLTELDFKLARKLDRLCEA</sequence>
<dbReference type="SUPFAM" id="SSF55248">
    <property type="entry name" value="PCD-like"/>
    <property type="match status" value="1"/>
</dbReference>
<dbReference type="PANTHER" id="PTHR12599:SF0">
    <property type="entry name" value="PTERIN-4-ALPHA-CARBINOLAMINE DEHYDRATASE"/>
    <property type="match status" value="1"/>
</dbReference>
<dbReference type="Gene3D" id="3.30.1360.20">
    <property type="entry name" value="Transcriptional coactivator/pterin dehydratase"/>
    <property type="match status" value="1"/>
</dbReference>
<reference evidence="5 6" key="1">
    <citation type="submission" date="2016-10" db="EMBL/GenBank/DDBJ databases">
        <authorList>
            <person name="Varghese N."/>
            <person name="Submissions S."/>
        </authorList>
    </citation>
    <scope>NUCLEOTIDE SEQUENCE [LARGE SCALE GENOMIC DNA]</scope>
    <source>
        <strain evidence="5 6">DSM 16392</strain>
    </source>
</reference>
<dbReference type="NCBIfam" id="NF002017">
    <property type="entry name" value="PRK00823.1-2"/>
    <property type="match status" value="1"/>
</dbReference>
<proteinExistence type="inferred from homology"/>
<organism evidence="5 6">
    <name type="scientific">Pseudovibrio ascidiaceicola</name>
    <dbReference type="NCBI Taxonomy" id="285279"/>
    <lineage>
        <taxon>Bacteria</taxon>
        <taxon>Pseudomonadati</taxon>
        <taxon>Pseudomonadota</taxon>
        <taxon>Alphaproteobacteria</taxon>
        <taxon>Hyphomicrobiales</taxon>
        <taxon>Stappiaceae</taxon>
        <taxon>Pseudovibrio</taxon>
    </lineage>
</organism>
<evidence type="ECO:0000313" key="6">
    <source>
        <dbReference type="Proteomes" id="UP000199598"/>
    </source>
</evidence>
<evidence type="ECO:0000256" key="4">
    <source>
        <dbReference type="HAMAP-Rule" id="MF_00434"/>
    </source>
</evidence>
<dbReference type="EMBL" id="FOSK01000001">
    <property type="protein sequence ID" value="SFJ90179.1"/>
    <property type="molecule type" value="Genomic_DNA"/>
</dbReference>
<evidence type="ECO:0000256" key="2">
    <source>
        <dbReference type="ARBA" id="ARBA00006472"/>
    </source>
</evidence>
<dbReference type="NCBIfam" id="NF002018">
    <property type="entry name" value="PRK00823.1-3"/>
    <property type="match status" value="1"/>
</dbReference>
<comment type="catalytic activity">
    <reaction evidence="1 4">
        <text>(4aS,6R)-4a-hydroxy-L-erythro-5,6,7,8-tetrahydrobiopterin = (6R)-L-erythro-6,7-dihydrobiopterin + H2O</text>
        <dbReference type="Rhea" id="RHEA:11920"/>
        <dbReference type="ChEBI" id="CHEBI:15377"/>
        <dbReference type="ChEBI" id="CHEBI:15642"/>
        <dbReference type="ChEBI" id="CHEBI:43120"/>
        <dbReference type="EC" id="4.2.1.96"/>
    </reaction>
</comment>
<keyword evidence="6" id="KW-1185">Reference proteome</keyword>
<dbReference type="InterPro" id="IPR036428">
    <property type="entry name" value="PCD_sf"/>
</dbReference>
<evidence type="ECO:0000256" key="3">
    <source>
        <dbReference type="ARBA" id="ARBA00023239"/>
    </source>
</evidence>
<dbReference type="EC" id="4.2.1.96" evidence="4"/>
<accession>A0A1I3V5A6</accession>
<gene>
    <name evidence="5" type="ORF">SAMN04488518_101194</name>
</gene>
<dbReference type="PANTHER" id="PTHR12599">
    <property type="entry name" value="PTERIN-4-ALPHA-CARBINOLAMINE DEHYDRATASE"/>
    <property type="match status" value="1"/>
</dbReference>
<dbReference type="CDD" id="cd00914">
    <property type="entry name" value="PCD_DCoH_subfamily_b"/>
    <property type="match status" value="1"/>
</dbReference>
<dbReference type="Proteomes" id="UP000199598">
    <property type="component" value="Unassembled WGS sequence"/>
</dbReference>
<protein>
    <recommendedName>
        <fullName evidence="4">Putative pterin-4-alpha-carbinolamine dehydratase</fullName>
        <shortName evidence="4">PHS</shortName>
        <ecNumber evidence="4">4.2.1.96</ecNumber>
    </recommendedName>
    <alternativeName>
        <fullName evidence="4">4-alpha-hydroxy-tetrahydropterin dehydratase</fullName>
    </alternativeName>
    <alternativeName>
        <fullName evidence="4">Pterin carbinolamine dehydratase</fullName>
        <shortName evidence="4">PCD</shortName>
    </alternativeName>
</protein>
<dbReference type="RefSeq" id="WP_093516077.1">
    <property type="nucleotide sequence ID" value="NZ_FOSK01000001.1"/>
</dbReference>